<name>A0ACC1AM17_9ROSI</name>
<sequence length="262" mass="27430">MNRLEGKVVIITGGAHGIGATTVRLFHQHGAKVVIADIQDHLGQAITKELGENVCYIHCDVTNEDDISNLVDTTIAKYGKLDIMFSNAGIVDRPSGSILDTPKSDLERVINVNTIGAFLAAKHAARVMALQRKGCIIFTASACTSIAGLSTPAYAVSKYGILGLAKSLAAELGGCGIRVNCVSPYAVMNSIQGLSEVEAAKSEAIMSAIGNLKGQVLRAEGVAQAALYLASDEANYVSGLNLVVDGGFSIVNPTLIMARDRL</sequence>
<dbReference type="Proteomes" id="UP001164250">
    <property type="component" value="Chromosome 9"/>
</dbReference>
<reference evidence="2" key="1">
    <citation type="journal article" date="2023" name="G3 (Bethesda)">
        <title>Genome assembly and association tests identify interacting loci associated with vigor, precocity, and sex in interspecific pistachio rootstocks.</title>
        <authorList>
            <person name="Palmer W."/>
            <person name="Jacygrad E."/>
            <person name="Sagayaradj S."/>
            <person name="Cavanaugh K."/>
            <person name="Han R."/>
            <person name="Bertier L."/>
            <person name="Beede B."/>
            <person name="Kafkas S."/>
            <person name="Golino D."/>
            <person name="Preece J."/>
            <person name="Michelmore R."/>
        </authorList>
    </citation>
    <scope>NUCLEOTIDE SEQUENCE [LARGE SCALE GENOMIC DNA]</scope>
</reference>
<organism evidence="1 2">
    <name type="scientific">Pistacia atlantica</name>
    <dbReference type="NCBI Taxonomy" id="434234"/>
    <lineage>
        <taxon>Eukaryota</taxon>
        <taxon>Viridiplantae</taxon>
        <taxon>Streptophyta</taxon>
        <taxon>Embryophyta</taxon>
        <taxon>Tracheophyta</taxon>
        <taxon>Spermatophyta</taxon>
        <taxon>Magnoliopsida</taxon>
        <taxon>eudicotyledons</taxon>
        <taxon>Gunneridae</taxon>
        <taxon>Pentapetalae</taxon>
        <taxon>rosids</taxon>
        <taxon>malvids</taxon>
        <taxon>Sapindales</taxon>
        <taxon>Anacardiaceae</taxon>
        <taxon>Pistacia</taxon>
    </lineage>
</organism>
<keyword evidence="2" id="KW-1185">Reference proteome</keyword>
<gene>
    <name evidence="1" type="ORF">Patl1_32665</name>
</gene>
<comment type="caution">
    <text evidence="1">The sequence shown here is derived from an EMBL/GenBank/DDBJ whole genome shotgun (WGS) entry which is preliminary data.</text>
</comment>
<proteinExistence type="predicted"/>
<evidence type="ECO:0000313" key="1">
    <source>
        <dbReference type="EMBL" id="KAJ0087615.1"/>
    </source>
</evidence>
<protein>
    <submittedName>
        <fullName evidence="1">Uncharacterized protein</fullName>
    </submittedName>
</protein>
<evidence type="ECO:0000313" key="2">
    <source>
        <dbReference type="Proteomes" id="UP001164250"/>
    </source>
</evidence>
<dbReference type="EMBL" id="CM047905">
    <property type="protein sequence ID" value="KAJ0087615.1"/>
    <property type="molecule type" value="Genomic_DNA"/>
</dbReference>
<accession>A0ACC1AM17</accession>